<dbReference type="OrthoDB" id="283575at2759"/>
<feature type="domain" description="EGF-like" evidence="10">
    <location>
        <begin position="50"/>
        <end position="86"/>
    </location>
</feature>
<keyword evidence="7" id="KW-0325">Glycoprotein</keyword>
<evidence type="ECO:0000259" key="10">
    <source>
        <dbReference type="PROSITE" id="PS50026"/>
    </source>
</evidence>
<feature type="disulfide bond" evidence="9">
    <location>
        <begin position="76"/>
        <end position="85"/>
    </location>
</feature>
<dbReference type="PANTHER" id="PTHR24049">
    <property type="entry name" value="CRUMBS FAMILY MEMBER"/>
    <property type="match status" value="1"/>
</dbReference>
<keyword evidence="3" id="KW-0677">Repeat</keyword>
<comment type="caution">
    <text evidence="12">The sequence shown here is derived from an EMBL/GenBank/DDBJ whole genome shotgun (WGS) entry which is preliminary data.</text>
</comment>
<dbReference type="Gene3D" id="2.10.25.10">
    <property type="entry name" value="Laminin"/>
    <property type="match status" value="2"/>
</dbReference>
<dbReference type="SUPFAM" id="SSF57196">
    <property type="entry name" value="EGF/Laminin"/>
    <property type="match status" value="2"/>
</dbReference>
<dbReference type="InterPro" id="IPR051022">
    <property type="entry name" value="Notch_Cell-Fate_Det"/>
</dbReference>
<keyword evidence="5" id="KW-0472">Membrane</keyword>
<keyword evidence="4" id="KW-1133">Transmembrane helix</keyword>
<comment type="caution">
    <text evidence="9">Lacks conserved residue(s) required for the propagation of feature annotation.</text>
</comment>
<dbReference type="PROSITE" id="PS01186">
    <property type="entry name" value="EGF_2"/>
    <property type="match status" value="2"/>
</dbReference>
<comment type="subcellular location">
    <subcellularLocation>
        <location evidence="8">Endomembrane system</location>
        <topology evidence="8">Single-pass type I membrane protein</topology>
    </subcellularLocation>
</comment>
<dbReference type="PROSITE" id="PS50258">
    <property type="entry name" value="LNR"/>
    <property type="match status" value="2"/>
</dbReference>
<evidence type="ECO:0000256" key="5">
    <source>
        <dbReference type="ARBA" id="ARBA00023136"/>
    </source>
</evidence>
<dbReference type="GO" id="GO:0012505">
    <property type="term" value="C:endomembrane system"/>
    <property type="evidence" value="ECO:0007669"/>
    <property type="project" value="UniProtKB-SubCell"/>
</dbReference>
<dbReference type="PROSITE" id="PS50026">
    <property type="entry name" value="EGF_3"/>
    <property type="match status" value="2"/>
</dbReference>
<evidence type="ECO:0000313" key="13">
    <source>
        <dbReference type="Proteomes" id="UP000727407"/>
    </source>
</evidence>
<dbReference type="SMART" id="SM00181">
    <property type="entry name" value="EGF"/>
    <property type="match status" value="2"/>
</dbReference>
<dbReference type="PRINTS" id="PR01452">
    <property type="entry name" value="LNOTCHREPEAT"/>
</dbReference>
<organism evidence="12 13">
    <name type="scientific">Clarias magur</name>
    <name type="common">Asian catfish</name>
    <name type="synonym">Macropteronotus magur</name>
    <dbReference type="NCBI Taxonomy" id="1594786"/>
    <lineage>
        <taxon>Eukaryota</taxon>
        <taxon>Metazoa</taxon>
        <taxon>Chordata</taxon>
        <taxon>Craniata</taxon>
        <taxon>Vertebrata</taxon>
        <taxon>Euteleostomi</taxon>
        <taxon>Actinopterygii</taxon>
        <taxon>Neopterygii</taxon>
        <taxon>Teleostei</taxon>
        <taxon>Ostariophysi</taxon>
        <taxon>Siluriformes</taxon>
        <taxon>Clariidae</taxon>
        <taxon>Clarias</taxon>
    </lineage>
</organism>
<evidence type="ECO:0000313" key="12">
    <source>
        <dbReference type="EMBL" id="KAF5891237.1"/>
    </source>
</evidence>
<dbReference type="InterPro" id="IPR000800">
    <property type="entry name" value="Notch_dom"/>
</dbReference>
<reference evidence="12" key="1">
    <citation type="submission" date="2020-07" db="EMBL/GenBank/DDBJ databases">
        <title>Clarias magur genome sequencing, assembly and annotation.</title>
        <authorList>
            <person name="Kushwaha B."/>
            <person name="Kumar R."/>
            <person name="Das P."/>
            <person name="Joshi C.G."/>
            <person name="Kumar D."/>
            <person name="Nagpure N.S."/>
            <person name="Pandey M."/>
            <person name="Agarwal S."/>
            <person name="Srivastava S."/>
            <person name="Singh M."/>
            <person name="Sahoo L."/>
            <person name="Jayasankar P."/>
            <person name="Meher P.K."/>
            <person name="Koringa P.G."/>
            <person name="Iquebal M.A."/>
            <person name="Das S.P."/>
            <person name="Bit A."/>
            <person name="Patnaik S."/>
            <person name="Patel N."/>
            <person name="Shah T.M."/>
            <person name="Hinsu A."/>
            <person name="Jena J.K."/>
        </authorList>
    </citation>
    <scope>NUCLEOTIDE SEQUENCE</scope>
    <source>
        <strain evidence="12">CIFAMagur01</strain>
        <tissue evidence="12">Testis</tissue>
    </source>
</reference>
<feature type="domain" description="LNR" evidence="11">
    <location>
        <begin position="94"/>
        <end position="134"/>
    </location>
</feature>
<feature type="domain" description="EGF-like" evidence="10">
    <location>
        <begin position="11"/>
        <end position="48"/>
    </location>
</feature>
<keyword evidence="2" id="KW-0812">Transmembrane</keyword>
<dbReference type="Pfam" id="PF00008">
    <property type="entry name" value="EGF"/>
    <property type="match status" value="2"/>
</dbReference>
<keyword evidence="13" id="KW-1185">Reference proteome</keyword>
<feature type="non-terminal residue" evidence="12">
    <location>
        <position position="1"/>
    </location>
</feature>
<dbReference type="EMBL" id="QNUK01000604">
    <property type="protein sequence ID" value="KAF5891237.1"/>
    <property type="molecule type" value="Genomic_DNA"/>
</dbReference>
<dbReference type="Pfam" id="PF00066">
    <property type="entry name" value="Notch"/>
    <property type="match status" value="2"/>
</dbReference>
<evidence type="ECO:0000256" key="3">
    <source>
        <dbReference type="ARBA" id="ARBA00022737"/>
    </source>
</evidence>
<protein>
    <submittedName>
        <fullName evidence="12">Neurogenic locus notch protein 2-like</fullName>
    </submittedName>
</protein>
<feature type="domain" description="LNR" evidence="11">
    <location>
        <begin position="135"/>
        <end position="177"/>
    </location>
</feature>
<evidence type="ECO:0000256" key="4">
    <source>
        <dbReference type="ARBA" id="ARBA00022989"/>
    </source>
</evidence>
<dbReference type="AlphaFoldDB" id="A0A8J4U1M8"/>
<dbReference type="Proteomes" id="UP000727407">
    <property type="component" value="Unassembled WGS sequence"/>
</dbReference>
<evidence type="ECO:0000259" key="11">
    <source>
        <dbReference type="PROSITE" id="PS50258"/>
    </source>
</evidence>
<gene>
    <name evidence="12" type="ORF">DAT39_019056</name>
</gene>
<dbReference type="SUPFAM" id="SSF90193">
    <property type="entry name" value="Notch domain"/>
    <property type="match status" value="2"/>
</dbReference>
<dbReference type="InterPro" id="IPR000742">
    <property type="entry name" value="EGF"/>
</dbReference>
<dbReference type="SMART" id="SM00004">
    <property type="entry name" value="NL"/>
    <property type="match status" value="2"/>
</dbReference>
<feature type="disulfide bond" evidence="9">
    <location>
        <begin position="38"/>
        <end position="47"/>
    </location>
</feature>
<dbReference type="InterPro" id="IPR035993">
    <property type="entry name" value="Notch-like_dom_sf"/>
</dbReference>
<accession>A0A8J4U1M8</accession>
<keyword evidence="6 9" id="KW-1015">Disulfide bond</keyword>
<proteinExistence type="predicted"/>
<dbReference type="PROSITE" id="PS00022">
    <property type="entry name" value="EGF_1"/>
    <property type="match status" value="2"/>
</dbReference>
<keyword evidence="1 9" id="KW-0245">EGF-like domain</keyword>
<dbReference type="Gene3D" id="4.10.470.20">
    <property type="match status" value="1"/>
</dbReference>
<evidence type="ECO:0000256" key="8">
    <source>
        <dbReference type="ARBA" id="ARBA00046288"/>
    </source>
</evidence>
<feature type="non-terminal residue" evidence="12">
    <location>
        <position position="177"/>
    </location>
</feature>
<name>A0A8J4U1M8_CLAMG</name>
<sequence>GHTGSNCGDIEIYTCANLRCQNGGRCRVSSPRQPECVCPSGFSGALCENQNPPCTCQNGGVCVKGLHKSNSFFCHCLPGYSGEHCQVRDKTASCPYVECQERGGDRVCDPQCKNAECDWDGGDCTLHRLRPWENCTASIPCWEYFRNGRCDPECNNAGCLFDSFECPKSPPFTPSVC</sequence>
<evidence type="ECO:0000256" key="7">
    <source>
        <dbReference type="ARBA" id="ARBA00023180"/>
    </source>
</evidence>
<evidence type="ECO:0000256" key="9">
    <source>
        <dbReference type="PROSITE-ProRule" id="PRU00076"/>
    </source>
</evidence>
<evidence type="ECO:0000256" key="2">
    <source>
        <dbReference type="ARBA" id="ARBA00022692"/>
    </source>
</evidence>
<evidence type="ECO:0000256" key="6">
    <source>
        <dbReference type="ARBA" id="ARBA00023157"/>
    </source>
</evidence>
<evidence type="ECO:0000256" key="1">
    <source>
        <dbReference type="ARBA" id="ARBA00022536"/>
    </source>
</evidence>